<organism evidence="2 3">
    <name type="scientific">Ascobolus immersus RN42</name>
    <dbReference type="NCBI Taxonomy" id="1160509"/>
    <lineage>
        <taxon>Eukaryota</taxon>
        <taxon>Fungi</taxon>
        <taxon>Dikarya</taxon>
        <taxon>Ascomycota</taxon>
        <taxon>Pezizomycotina</taxon>
        <taxon>Pezizomycetes</taxon>
        <taxon>Pezizales</taxon>
        <taxon>Ascobolaceae</taxon>
        <taxon>Ascobolus</taxon>
    </lineage>
</organism>
<feature type="compositionally biased region" description="Basic and acidic residues" evidence="1">
    <location>
        <begin position="177"/>
        <end position="188"/>
    </location>
</feature>
<dbReference type="Proteomes" id="UP000275078">
    <property type="component" value="Unassembled WGS sequence"/>
</dbReference>
<feature type="compositionally biased region" description="Pro residues" evidence="1">
    <location>
        <begin position="160"/>
        <end position="173"/>
    </location>
</feature>
<name>A0A3N4I353_ASCIM</name>
<dbReference type="STRING" id="1160509.A0A3N4I353"/>
<feature type="region of interest" description="Disordered" evidence="1">
    <location>
        <begin position="93"/>
        <end position="316"/>
    </location>
</feature>
<dbReference type="EMBL" id="ML119687">
    <property type="protein sequence ID" value="RPA80555.1"/>
    <property type="molecule type" value="Genomic_DNA"/>
</dbReference>
<accession>A0A3N4I353</accession>
<sequence length="403" mass="45308">MGEIPDALRDYFRPTTELLSDFTGALKFQYENVMRLARHYKARSEELAKQLEQKRVVLGKVKETLSQAKVWKKENEDLKEESRRLRARLKEIEDRAKARDTATPSHHHPEPPPPPRPPAPSKKRRTSGSTGKADSLSGFKAELNARAAPVSSQHSKPPPKRPTPPPPEPPHYPPQHHYQEPYEHHRPEPQPTALSPKVRMGRPVSRQVPARDGYYPPDPIPLDYRQPYPNEGPEFYRHSVSRAGARAPEPPTYNSPNRLSLRPQQTQHPPPTSRTQNPYPHHDQPTYPRPQPTYSPPTAYPKPGPTSSRVQYPTEPFNPVASPFFASSVDARNMIGGSRPSGRPPETQRREERPVGFSEGFRGLVSRPVSAAVPHGSSGAQVYGSHGRASEGWRTSGGWEGRR</sequence>
<feature type="compositionally biased region" description="Pro residues" evidence="1">
    <location>
        <begin position="111"/>
        <end position="120"/>
    </location>
</feature>
<proteinExistence type="predicted"/>
<gene>
    <name evidence="2" type="ORF">BJ508DRAFT_128343</name>
</gene>
<dbReference type="OrthoDB" id="2535391at2759"/>
<reference evidence="2 3" key="1">
    <citation type="journal article" date="2018" name="Nat. Ecol. Evol.">
        <title>Pezizomycetes genomes reveal the molecular basis of ectomycorrhizal truffle lifestyle.</title>
        <authorList>
            <person name="Murat C."/>
            <person name="Payen T."/>
            <person name="Noel B."/>
            <person name="Kuo A."/>
            <person name="Morin E."/>
            <person name="Chen J."/>
            <person name="Kohler A."/>
            <person name="Krizsan K."/>
            <person name="Balestrini R."/>
            <person name="Da Silva C."/>
            <person name="Montanini B."/>
            <person name="Hainaut M."/>
            <person name="Levati E."/>
            <person name="Barry K.W."/>
            <person name="Belfiori B."/>
            <person name="Cichocki N."/>
            <person name="Clum A."/>
            <person name="Dockter R.B."/>
            <person name="Fauchery L."/>
            <person name="Guy J."/>
            <person name="Iotti M."/>
            <person name="Le Tacon F."/>
            <person name="Lindquist E.A."/>
            <person name="Lipzen A."/>
            <person name="Malagnac F."/>
            <person name="Mello A."/>
            <person name="Molinier V."/>
            <person name="Miyauchi S."/>
            <person name="Poulain J."/>
            <person name="Riccioni C."/>
            <person name="Rubini A."/>
            <person name="Sitrit Y."/>
            <person name="Splivallo R."/>
            <person name="Traeger S."/>
            <person name="Wang M."/>
            <person name="Zifcakova L."/>
            <person name="Wipf D."/>
            <person name="Zambonelli A."/>
            <person name="Paolocci F."/>
            <person name="Nowrousian M."/>
            <person name="Ottonello S."/>
            <person name="Baldrian P."/>
            <person name="Spatafora J.W."/>
            <person name="Henrissat B."/>
            <person name="Nagy L.G."/>
            <person name="Aury J.M."/>
            <person name="Wincker P."/>
            <person name="Grigoriev I.V."/>
            <person name="Bonfante P."/>
            <person name="Martin F.M."/>
        </authorList>
    </citation>
    <scope>NUCLEOTIDE SEQUENCE [LARGE SCALE GENOMIC DNA]</scope>
    <source>
        <strain evidence="2 3">RN42</strain>
    </source>
</reference>
<feature type="compositionally biased region" description="Polar residues" evidence="1">
    <location>
        <begin position="254"/>
        <end position="278"/>
    </location>
</feature>
<keyword evidence="3" id="KW-1185">Reference proteome</keyword>
<dbReference type="AlphaFoldDB" id="A0A3N4I353"/>
<feature type="region of interest" description="Disordered" evidence="1">
    <location>
        <begin position="332"/>
        <end position="403"/>
    </location>
</feature>
<protein>
    <submittedName>
        <fullName evidence="2">Uncharacterized protein</fullName>
    </submittedName>
</protein>
<evidence type="ECO:0000313" key="2">
    <source>
        <dbReference type="EMBL" id="RPA80555.1"/>
    </source>
</evidence>
<feature type="compositionally biased region" description="Pro residues" evidence="1">
    <location>
        <begin position="287"/>
        <end position="304"/>
    </location>
</feature>
<evidence type="ECO:0000256" key="1">
    <source>
        <dbReference type="SAM" id="MobiDB-lite"/>
    </source>
</evidence>
<evidence type="ECO:0000313" key="3">
    <source>
        <dbReference type="Proteomes" id="UP000275078"/>
    </source>
</evidence>